<dbReference type="GO" id="GO:0016787">
    <property type="term" value="F:hydrolase activity"/>
    <property type="evidence" value="ECO:0007669"/>
    <property type="project" value="UniProtKB-KW"/>
</dbReference>
<dbReference type="InterPro" id="IPR036264">
    <property type="entry name" value="Bact_exopeptidase_dim_dom"/>
</dbReference>
<protein>
    <submittedName>
        <fullName evidence="9">Peptidase M20</fullName>
    </submittedName>
</protein>
<evidence type="ECO:0000256" key="1">
    <source>
        <dbReference type="ARBA" id="ARBA00001947"/>
    </source>
</evidence>
<dbReference type="SUPFAM" id="SSF55031">
    <property type="entry name" value="Bacterial exopeptidase dimerisation domain"/>
    <property type="match status" value="1"/>
</dbReference>
<comment type="similarity">
    <text evidence="2">Belongs to the peptidase M20A family.</text>
</comment>
<dbReference type="GO" id="GO:0046872">
    <property type="term" value="F:metal ion binding"/>
    <property type="evidence" value="ECO:0007669"/>
    <property type="project" value="UniProtKB-KW"/>
</dbReference>
<dbReference type="PANTHER" id="PTHR43808">
    <property type="entry name" value="ACETYLORNITHINE DEACETYLASE"/>
    <property type="match status" value="1"/>
</dbReference>
<dbReference type="Pfam" id="PF07687">
    <property type="entry name" value="M20_dimer"/>
    <property type="match status" value="1"/>
</dbReference>
<accession>A0A0R2SHZ1</accession>
<dbReference type="InterPro" id="IPR050072">
    <property type="entry name" value="Peptidase_M20A"/>
</dbReference>
<dbReference type="EMBL" id="LIBB01000052">
    <property type="protein sequence ID" value="KRO72688.1"/>
    <property type="molecule type" value="Genomic_DNA"/>
</dbReference>
<dbReference type="SUPFAM" id="SSF53187">
    <property type="entry name" value="Zn-dependent exopeptidases"/>
    <property type="match status" value="1"/>
</dbReference>
<keyword evidence="7" id="KW-0732">Signal</keyword>
<evidence type="ECO:0000256" key="3">
    <source>
        <dbReference type="ARBA" id="ARBA00022723"/>
    </source>
</evidence>
<dbReference type="Gene3D" id="3.40.630.10">
    <property type="entry name" value="Zn peptidases"/>
    <property type="match status" value="1"/>
</dbReference>
<evidence type="ECO:0000256" key="6">
    <source>
        <dbReference type="ARBA" id="ARBA00023285"/>
    </source>
</evidence>
<feature type="domain" description="Peptidase M20 dimerisation" evidence="8">
    <location>
        <begin position="213"/>
        <end position="356"/>
    </location>
</feature>
<evidence type="ECO:0000313" key="9">
    <source>
        <dbReference type="EMBL" id="KRO72688.1"/>
    </source>
</evidence>
<dbReference type="Pfam" id="PF01546">
    <property type="entry name" value="Peptidase_M20"/>
    <property type="match status" value="1"/>
</dbReference>
<evidence type="ECO:0000259" key="8">
    <source>
        <dbReference type="Pfam" id="PF07687"/>
    </source>
</evidence>
<evidence type="ECO:0000256" key="7">
    <source>
        <dbReference type="SAM" id="SignalP"/>
    </source>
</evidence>
<dbReference type="Gene3D" id="1.10.150.900">
    <property type="match status" value="1"/>
</dbReference>
<evidence type="ECO:0000256" key="4">
    <source>
        <dbReference type="ARBA" id="ARBA00022801"/>
    </source>
</evidence>
<feature type="signal peptide" evidence="7">
    <location>
        <begin position="1"/>
        <end position="23"/>
    </location>
</feature>
<dbReference type="PANTHER" id="PTHR43808:SF8">
    <property type="entry name" value="PEPTIDASE M20 DIMERISATION DOMAIN-CONTAINING PROTEIN"/>
    <property type="match status" value="1"/>
</dbReference>
<dbReference type="PIRSF" id="PIRSF036696">
    <property type="entry name" value="ACY-1"/>
    <property type="match status" value="1"/>
</dbReference>
<organism evidence="9 10">
    <name type="scientific">OM182 bacterium BACL3 MAG-120507-bin80</name>
    <dbReference type="NCBI Taxonomy" id="1655577"/>
    <lineage>
        <taxon>Bacteria</taxon>
        <taxon>Pseudomonadati</taxon>
        <taxon>Pseudomonadota</taxon>
        <taxon>Gammaproteobacteria</taxon>
        <taxon>OMG group</taxon>
        <taxon>OM182 clade</taxon>
    </lineage>
</organism>
<feature type="chain" id="PRO_5006586962" evidence="7">
    <location>
        <begin position="24"/>
        <end position="458"/>
    </location>
</feature>
<evidence type="ECO:0000256" key="5">
    <source>
        <dbReference type="ARBA" id="ARBA00022833"/>
    </source>
</evidence>
<gene>
    <name evidence="9" type="ORF">ABR69_01255</name>
</gene>
<comment type="cofactor">
    <cofactor evidence="1">
        <name>Zn(2+)</name>
        <dbReference type="ChEBI" id="CHEBI:29105"/>
    </cofactor>
</comment>
<proteinExistence type="inferred from homology"/>
<keyword evidence="6" id="KW-0170">Cobalt</keyword>
<keyword evidence="4" id="KW-0378">Hydrolase</keyword>
<dbReference type="InterPro" id="IPR002933">
    <property type="entry name" value="Peptidase_M20"/>
</dbReference>
<evidence type="ECO:0000313" key="10">
    <source>
        <dbReference type="Proteomes" id="UP000051934"/>
    </source>
</evidence>
<dbReference type="AlphaFoldDB" id="A0A0R2SHZ1"/>
<comment type="caution">
    <text evidence="9">The sequence shown here is derived from an EMBL/GenBank/DDBJ whole genome shotgun (WGS) entry which is preliminary data.</text>
</comment>
<dbReference type="Proteomes" id="UP000051934">
    <property type="component" value="Unassembled WGS sequence"/>
</dbReference>
<sequence>MFRNNLGSGVLASSLILFSSAVAAQSIEDEAVAWLQDFIRVDTVNPPGNETRAVEFYREIFDAEGIEYDWVESAPGRGNIWARLEGGDEPGLMLLQHTDVVPADKEFWTTDPLSGELRDGYILGRGARDMKGTGIAHLATFLGLHRSGRALNRDVVFLATADEEAGGFYGAGWLIENRPEIFEGIGLLINEGGAGSVSGDEIVFGVEVTQKVPVWLRLNAIDVPGHGSSPRATTSVLRIVEALNRIKENPFEPRIIPAVDAYFSGLAVSMDDDWAQAYADMGRAITDPEFLPALQNFRPGHHALTRDICSITRMGGSSKINTIPPEAWAELDCRMLPDRPAEELIADVEALLEGTGVNVEVIMAFTPAISTTNSTLFESIVNVTGELYPGSQVLSAVSTGFTDSHFTRDLGIVSYGFSPVITRADDPSGVHGNDERIPVDAFRAGVTDLGAIVRNLVH</sequence>
<reference evidence="9 10" key="1">
    <citation type="submission" date="2015-10" db="EMBL/GenBank/DDBJ databases">
        <title>Metagenome-Assembled Genomes uncover a global brackish microbiome.</title>
        <authorList>
            <person name="Hugerth L.W."/>
            <person name="Larsson J."/>
            <person name="Alneberg J."/>
            <person name="Lindh M.V."/>
            <person name="Legrand C."/>
            <person name="Pinhassi J."/>
            <person name="Andersson A.F."/>
        </authorList>
    </citation>
    <scope>NUCLEOTIDE SEQUENCE [LARGE SCALE GENOMIC DNA]</scope>
    <source>
        <strain evidence="9">BACL4 MAG-120507-bin80</strain>
    </source>
</reference>
<dbReference type="Gene3D" id="3.30.70.360">
    <property type="match status" value="1"/>
</dbReference>
<name>A0A0R2SHZ1_9GAMM</name>
<dbReference type="InterPro" id="IPR011650">
    <property type="entry name" value="Peptidase_M20_dimer"/>
</dbReference>
<evidence type="ECO:0000256" key="2">
    <source>
        <dbReference type="ARBA" id="ARBA00006247"/>
    </source>
</evidence>
<keyword evidence="3" id="KW-0479">Metal-binding</keyword>
<keyword evidence="5" id="KW-0862">Zinc</keyword>